<feature type="domain" description="C2H2-type" evidence="14">
    <location>
        <begin position="328"/>
        <end position="355"/>
    </location>
</feature>
<feature type="compositionally biased region" description="Low complexity" evidence="13">
    <location>
        <begin position="13"/>
        <end position="24"/>
    </location>
</feature>
<dbReference type="GO" id="GO:0005634">
    <property type="term" value="C:nucleus"/>
    <property type="evidence" value="ECO:0007669"/>
    <property type="project" value="UniProtKB-SubCell"/>
</dbReference>
<evidence type="ECO:0000259" key="14">
    <source>
        <dbReference type="PROSITE" id="PS50157"/>
    </source>
</evidence>
<evidence type="ECO:0000256" key="2">
    <source>
        <dbReference type="ARBA" id="ARBA00004123"/>
    </source>
</evidence>
<protein>
    <submittedName>
        <fullName evidence="15">Zinc finger protein</fullName>
    </submittedName>
</protein>
<dbReference type="GO" id="GO:0003677">
    <property type="term" value="F:DNA binding"/>
    <property type="evidence" value="ECO:0007669"/>
    <property type="project" value="UniProtKB-KW"/>
</dbReference>
<feature type="compositionally biased region" description="Polar residues" evidence="13">
    <location>
        <begin position="94"/>
        <end position="108"/>
    </location>
</feature>
<comment type="function">
    <text evidence="1">May be involved in transcriptional regulation.</text>
</comment>
<comment type="similarity">
    <text evidence="3">Belongs to the krueppel C2H2-type zinc-finger protein family.</text>
</comment>
<feature type="region of interest" description="Disordered" evidence="13">
    <location>
        <begin position="621"/>
        <end position="640"/>
    </location>
</feature>
<evidence type="ECO:0000256" key="13">
    <source>
        <dbReference type="SAM" id="MobiDB-lite"/>
    </source>
</evidence>
<dbReference type="FunFam" id="3.30.160.60:FF:000624">
    <property type="entry name" value="zinc finger protein 697"/>
    <property type="match status" value="1"/>
</dbReference>
<feature type="domain" description="C2H2-type" evidence="14">
    <location>
        <begin position="384"/>
        <end position="406"/>
    </location>
</feature>
<keyword evidence="11" id="KW-0539">Nucleus</keyword>
<dbReference type="FunFam" id="3.30.160.60:FF:000446">
    <property type="entry name" value="Zinc finger protein"/>
    <property type="match status" value="1"/>
</dbReference>
<dbReference type="PROSITE" id="PS50157">
    <property type="entry name" value="ZINC_FINGER_C2H2_2"/>
    <property type="match status" value="7"/>
</dbReference>
<feature type="domain" description="C2H2-type" evidence="14">
    <location>
        <begin position="216"/>
        <end position="243"/>
    </location>
</feature>
<dbReference type="InterPro" id="IPR036236">
    <property type="entry name" value="Znf_C2H2_sf"/>
</dbReference>
<evidence type="ECO:0000256" key="9">
    <source>
        <dbReference type="ARBA" id="ARBA00023125"/>
    </source>
</evidence>
<feature type="region of interest" description="Disordered" evidence="13">
    <location>
        <begin position="568"/>
        <end position="591"/>
    </location>
</feature>
<evidence type="ECO:0000256" key="11">
    <source>
        <dbReference type="ARBA" id="ARBA00023242"/>
    </source>
</evidence>
<feature type="domain" description="C2H2-type" evidence="14">
    <location>
        <begin position="244"/>
        <end position="271"/>
    </location>
</feature>
<keyword evidence="10" id="KW-0804">Transcription</keyword>
<sequence length="793" mass="84951">MASQQSQRWGYVQQPTDYQQQQQQLGRPDNNPSSSALERLASSNSSFTAVVSTVGNDMLPLSSSSSSSCSSSSSVSDTDASAMEAMKVDPLDLTCNSQSISRSSPTSGGATGHRNRNDSAPAVLDYEDQSSSVVQASGSISSGCNNRTLLFGLDDGERTDHQQQQRPNHRLMGTTAVVDGTGTQQASAVSVATPATTGVVAPPAPAAAITGGEEAHRCDMCGKTFAVPARLTRHYRTHTGERPFVCEVCGKSFSVKENLSVHRRIHTKEKPYRCPHCGRGFEHSGKLHRHMRIHTGERPHQCTDCGKTFIQSGQLVIHMRSHTGEKPYVCTVCSKGFTCSKQLKVHSRTHTGERPYACDVCGKTFAYNHVLKLHQMAHLGERLYKCTICSETYSSKKTLEAHIKMHGVSPTRQSPIPSTSSVPVAVPTSNSISQQHVRPGGMATANDHHHLGRRLQGRHSTGVFIDNNQTNRNSRLGARLGENATERISNHQQPSLSPSSAESNGSSPSDMDAMSGPSASNNTNNNNLLLMEAQRHFPIQQHPAGLSWNVLNNLALSRAATIGHHLAQSREYEDSQQQVQQQPMSSSHQQDRSHFAYPQLLNATRSGGLAVQVDSKRLAHHLQQQQPFKNQSTVSNNHPTGSVDYSPMTYLRPMPPLIPVTAAGPLLAASPTSLRTLERHPSVTGHSSAADSLAAVPPALRPLDGSATTHGPPRKSSRFRGGEGSGSAGDGGCNSESSDSPPSSASSSPSLMLTDVAASDSQSAHPLSDGLRSTSVIRFAHRPSSSSSPPSSK</sequence>
<feature type="compositionally biased region" description="Low complexity" evidence="13">
    <location>
        <begin position="494"/>
        <end position="509"/>
    </location>
</feature>
<reference evidence="15" key="2">
    <citation type="submission" date="2015-10" db="EMBL/GenBank/DDBJ databases">
        <authorList>
            <person name="Gilbert D.G."/>
        </authorList>
    </citation>
    <scope>NUCLEOTIDE SEQUENCE</scope>
</reference>
<dbReference type="EMBL" id="GDIP01199714">
    <property type="protein sequence ID" value="JAJ23688.1"/>
    <property type="molecule type" value="Transcribed_RNA"/>
</dbReference>
<evidence type="ECO:0000313" key="15">
    <source>
        <dbReference type="EMBL" id="JAJ23689.1"/>
    </source>
</evidence>
<evidence type="ECO:0000256" key="4">
    <source>
        <dbReference type="ARBA" id="ARBA00022723"/>
    </source>
</evidence>
<dbReference type="PANTHER" id="PTHR16515:SF66">
    <property type="entry name" value="C2H2-TYPE DOMAIN-CONTAINING PROTEIN"/>
    <property type="match status" value="1"/>
</dbReference>
<keyword evidence="4" id="KW-0479">Metal-binding</keyword>
<name>A0A0N7ZYM8_9CRUS</name>
<keyword evidence="9" id="KW-0238">DNA-binding</keyword>
<dbReference type="InterPro" id="IPR013087">
    <property type="entry name" value="Znf_C2H2_type"/>
</dbReference>
<feature type="region of interest" description="Disordered" evidence="13">
    <location>
        <begin position="61"/>
        <end position="119"/>
    </location>
</feature>
<feature type="domain" description="C2H2-type" evidence="14">
    <location>
        <begin position="272"/>
        <end position="299"/>
    </location>
</feature>
<keyword evidence="5" id="KW-0677">Repeat</keyword>
<dbReference type="FunFam" id="3.30.160.60:FF:000997">
    <property type="entry name" value="Zinc finger and BTB domain-containing protein 11"/>
    <property type="match status" value="1"/>
</dbReference>
<feature type="region of interest" description="Disordered" evidence="13">
    <location>
        <begin position="487"/>
        <end position="525"/>
    </location>
</feature>
<organism evidence="15">
    <name type="scientific">Daphnia magna</name>
    <dbReference type="NCBI Taxonomy" id="35525"/>
    <lineage>
        <taxon>Eukaryota</taxon>
        <taxon>Metazoa</taxon>
        <taxon>Ecdysozoa</taxon>
        <taxon>Arthropoda</taxon>
        <taxon>Crustacea</taxon>
        <taxon>Branchiopoda</taxon>
        <taxon>Diplostraca</taxon>
        <taxon>Cladocera</taxon>
        <taxon>Anomopoda</taxon>
        <taxon>Daphniidae</taxon>
        <taxon>Daphnia</taxon>
    </lineage>
</organism>
<comment type="subcellular location">
    <subcellularLocation>
        <location evidence="2">Nucleus</location>
    </subcellularLocation>
</comment>
<dbReference type="GO" id="GO:0008270">
    <property type="term" value="F:zinc ion binding"/>
    <property type="evidence" value="ECO:0007669"/>
    <property type="project" value="UniProtKB-KW"/>
</dbReference>
<dbReference type="GO" id="GO:0045595">
    <property type="term" value="P:regulation of cell differentiation"/>
    <property type="evidence" value="ECO:0007669"/>
    <property type="project" value="UniProtKB-ARBA"/>
</dbReference>
<dbReference type="GO" id="GO:0000122">
    <property type="term" value="P:negative regulation of transcription by RNA polymerase II"/>
    <property type="evidence" value="ECO:0007669"/>
    <property type="project" value="UniProtKB-ARBA"/>
</dbReference>
<feature type="compositionally biased region" description="Polar residues" evidence="13">
    <location>
        <begin position="30"/>
        <end position="42"/>
    </location>
</feature>
<evidence type="ECO:0000256" key="8">
    <source>
        <dbReference type="ARBA" id="ARBA00023015"/>
    </source>
</evidence>
<feature type="region of interest" description="Disordered" evidence="13">
    <location>
        <begin position="1"/>
        <end position="42"/>
    </location>
</feature>
<dbReference type="Pfam" id="PF00096">
    <property type="entry name" value="zf-C2H2"/>
    <property type="match status" value="6"/>
</dbReference>
<dbReference type="OrthoDB" id="6408474at2759"/>
<feature type="compositionally biased region" description="Polar residues" evidence="13">
    <location>
        <begin position="622"/>
        <end position="640"/>
    </location>
</feature>
<dbReference type="FunFam" id="3.30.160.60:FF:000912">
    <property type="entry name" value="Zinc finger protein 660"/>
    <property type="match status" value="1"/>
</dbReference>
<keyword evidence="8" id="KW-0805">Transcription regulation</keyword>
<proteinExistence type="inferred from homology"/>
<evidence type="ECO:0000256" key="12">
    <source>
        <dbReference type="PROSITE-ProRule" id="PRU00042"/>
    </source>
</evidence>
<evidence type="ECO:0000256" key="6">
    <source>
        <dbReference type="ARBA" id="ARBA00022771"/>
    </source>
</evidence>
<dbReference type="SUPFAM" id="SSF57667">
    <property type="entry name" value="beta-beta-alpha zinc fingers"/>
    <property type="match status" value="4"/>
</dbReference>
<dbReference type="FunFam" id="3.30.160.60:FF:000275">
    <property type="entry name" value="zinc finger protein 90 homolog"/>
    <property type="match status" value="1"/>
</dbReference>
<feature type="compositionally biased region" description="Gly residues" evidence="13">
    <location>
        <begin position="722"/>
        <end position="732"/>
    </location>
</feature>
<dbReference type="Gene3D" id="3.30.160.60">
    <property type="entry name" value="Classic Zinc Finger"/>
    <property type="match status" value="7"/>
</dbReference>
<dbReference type="PANTHER" id="PTHR16515">
    <property type="entry name" value="PR DOMAIN ZINC FINGER PROTEIN"/>
    <property type="match status" value="1"/>
</dbReference>
<evidence type="ECO:0000256" key="5">
    <source>
        <dbReference type="ARBA" id="ARBA00022737"/>
    </source>
</evidence>
<dbReference type="SMART" id="SM00355">
    <property type="entry name" value="ZnF_C2H2"/>
    <property type="match status" value="7"/>
</dbReference>
<dbReference type="PROSITE" id="PS00028">
    <property type="entry name" value="ZINC_FINGER_C2H2_1"/>
    <property type="match status" value="7"/>
</dbReference>
<feature type="domain" description="C2H2-type" evidence="14">
    <location>
        <begin position="356"/>
        <end position="383"/>
    </location>
</feature>
<keyword evidence="6 12" id="KW-0863">Zinc-finger</keyword>
<evidence type="ECO:0000256" key="7">
    <source>
        <dbReference type="ARBA" id="ARBA00022833"/>
    </source>
</evidence>
<reference evidence="15" key="1">
    <citation type="submission" date="2015-10" db="EMBL/GenBank/DDBJ databases">
        <title>Daphnia magna gene sets from two clonal populations assembled and annotated with EvidentialGene.</title>
        <authorList>
            <person name="Gilbert D."/>
            <person name="Podicheti R."/>
            <person name="Orsini L."/>
            <person name="Colbourne J."/>
            <person name="Pfrender M."/>
        </authorList>
    </citation>
    <scope>NUCLEOTIDE SEQUENCE</scope>
</reference>
<evidence type="ECO:0000256" key="10">
    <source>
        <dbReference type="ARBA" id="ARBA00023163"/>
    </source>
</evidence>
<feature type="compositionally biased region" description="Polar residues" evidence="13">
    <location>
        <begin position="759"/>
        <end position="776"/>
    </location>
</feature>
<feature type="region of interest" description="Disordered" evidence="13">
    <location>
        <begin position="699"/>
        <end position="793"/>
    </location>
</feature>
<keyword evidence="7" id="KW-0862">Zinc</keyword>
<dbReference type="EMBL" id="GDIP01199713">
    <property type="protein sequence ID" value="JAJ23689.1"/>
    <property type="molecule type" value="Transcribed_RNA"/>
</dbReference>
<feature type="compositionally biased region" description="Low complexity" evidence="13">
    <location>
        <begin position="783"/>
        <end position="793"/>
    </location>
</feature>
<feature type="compositionally biased region" description="Low complexity" evidence="13">
    <location>
        <begin position="62"/>
        <end position="76"/>
    </location>
</feature>
<feature type="domain" description="C2H2-type" evidence="14">
    <location>
        <begin position="300"/>
        <end position="327"/>
    </location>
</feature>
<evidence type="ECO:0000256" key="3">
    <source>
        <dbReference type="ARBA" id="ARBA00006991"/>
    </source>
</evidence>
<accession>A0A0N7ZYM8</accession>
<dbReference type="AlphaFoldDB" id="A0A0N7ZYM8"/>
<dbReference type="EMBL" id="GDIP01201022">
    <property type="protein sequence ID" value="JAJ22380.1"/>
    <property type="molecule type" value="Transcribed_RNA"/>
</dbReference>
<dbReference type="InterPro" id="IPR050331">
    <property type="entry name" value="Zinc_finger"/>
</dbReference>
<dbReference type="FunFam" id="3.30.160.60:FF:001134">
    <property type="entry name" value="Zinc finger protein 70"/>
    <property type="match status" value="1"/>
</dbReference>
<feature type="compositionally biased region" description="Low complexity" evidence="13">
    <location>
        <begin position="575"/>
        <end position="588"/>
    </location>
</feature>
<feature type="compositionally biased region" description="Low complexity" evidence="13">
    <location>
        <begin position="733"/>
        <end position="750"/>
    </location>
</feature>
<evidence type="ECO:0000256" key="1">
    <source>
        <dbReference type="ARBA" id="ARBA00003767"/>
    </source>
</evidence>